<protein>
    <recommendedName>
        <fullName evidence="1">Heterokaryon incompatibility domain-containing protein</fullName>
    </recommendedName>
</protein>
<gene>
    <name evidence="2" type="ORF">B5807_11396</name>
</gene>
<dbReference type="PANTHER" id="PTHR33112:SF13">
    <property type="entry name" value="HETEROKARYON INCOMPATIBILITY DOMAIN-CONTAINING PROTEIN"/>
    <property type="match status" value="1"/>
</dbReference>
<proteinExistence type="predicted"/>
<evidence type="ECO:0000259" key="1">
    <source>
        <dbReference type="Pfam" id="PF06985"/>
    </source>
</evidence>
<feature type="domain" description="Heterokaryon incompatibility" evidence="1">
    <location>
        <begin position="188"/>
        <end position="246"/>
    </location>
</feature>
<dbReference type="Proteomes" id="UP000193240">
    <property type="component" value="Unassembled WGS sequence"/>
</dbReference>
<evidence type="ECO:0000313" key="3">
    <source>
        <dbReference type="Proteomes" id="UP000193240"/>
    </source>
</evidence>
<reference evidence="2 3" key="1">
    <citation type="journal article" date="2017" name="Genome Announc.">
        <title>Genome sequence of the saprophytic ascomycete Epicoccum nigrum ICMP 19927 strain isolated from New Zealand.</title>
        <authorList>
            <person name="Fokin M."/>
            <person name="Fleetwood D."/>
            <person name="Weir B.S."/>
            <person name="Villas-Boas S.G."/>
        </authorList>
    </citation>
    <scope>NUCLEOTIDE SEQUENCE [LARGE SCALE GENOMIC DNA]</scope>
    <source>
        <strain evidence="2 3">ICMP 19927</strain>
    </source>
</reference>
<name>A0A1Y2LLY7_EPING</name>
<keyword evidence="3" id="KW-1185">Reference proteome</keyword>
<sequence length="257" mass="29150">MATSGDLELSLRTECAQDESEVPHCEFCSDIHMTNIEELPLGIAQDCSDCRLLLDAIETWNETENLQLHRYFHYPGVDSPETWYQSWIELETEEFPRKHISLRVSPDASANATDVKPLWVQGSPNIRVLECDTSSVDSIDTLKNWIDTCNCQHQCVESDTPKMPDRLLQITESSIFLREDLDGTNLLYACLSHCWGVDGLETKLTKSNKLDLCNGIQRTALTKTFREAVQVCTQLGVEYLWIDALCRSHQPSSTTDC</sequence>
<dbReference type="InParanoid" id="A0A1Y2LLY7"/>
<accession>A0A1Y2LLY7</accession>
<organism evidence="2 3">
    <name type="scientific">Epicoccum nigrum</name>
    <name type="common">Soil fungus</name>
    <name type="synonym">Epicoccum purpurascens</name>
    <dbReference type="NCBI Taxonomy" id="105696"/>
    <lineage>
        <taxon>Eukaryota</taxon>
        <taxon>Fungi</taxon>
        <taxon>Dikarya</taxon>
        <taxon>Ascomycota</taxon>
        <taxon>Pezizomycotina</taxon>
        <taxon>Dothideomycetes</taxon>
        <taxon>Pleosporomycetidae</taxon>
        <taxon>Pleosporales</taxon>
        <taxon>Pleosporineae</taxon>
        <taxon>Didymellaceae</taxon>
        <taxon>Epicoccum</taxon>
    </lineage>
</organism>
<dbReference type="AlphaFoldDB" id="A0A1Y2LLY7"/>
<dbReference type="STRING" id="105696.A0A1Y2LLY7"/>
<dbReference type="PANTHER" id="PTHR33112">
    <property type="entry name" value="DOMAIN PROTEIN, PUTATIVE-RELATED"/>
    <property type="match status" value="1"/>
</dbReference>
<dbReference type="InterPro" id="IPR010730">
    <property type="entry name" value="HET"/>
</dbReference>
<dbReference type="Pfam" id="PF06985">
    <property type="entry name" value="HET"/>
    <property type="match status" value="1"/>
</dbReference>
<dbReference type="EMBL" id="KZ107860">
    <property type="protein sequence ID" value="OSS43898.1"/>
    <property type="molecule type" value="Genomic_DNA"/>
</dbReference>
<evidence type="ECO:0000313" key="2">
    <source>
        <dbReference type="EMBL" id="OSS43898.1"/>
    </source>
</evidence>